<accession>A0A4Q5KL64</accession>
<keyword evidence="4" id="KW-1185">Reference proteome</keyword>
<comment type="caution">
    <text evidence="1">The sequence shown here is derived from an EMBL/GenBank/DDBJ whole genome shotgun (WGS) entry which is preliminary data.</text>
</comment>
<proteinExistence type="predicted"/>
<protein>
    <submittedName>
        <fullName evidence="1">Uncharacterized protein</fullName>
    </submittedName>
</protein>
<organism evidence="1 3">
    <name type="scientific">Aliivibrio finisterrensis</name>
    <dbReference type="NCBI Taxonomy" id="511998"/>
    <lineage>
        <taxon>Bacteria</taxon>
        <taxon>Pseudomonadati</taxon>
        <taxon>Pseudomonadota</taxon>
        <taxon>Gammaproteobacteria</taxon>
        <taxon>Vibrionales</taxon>
        <taxon>Vibrionaceae</taxon>
        <taxon>Aliivibrio</taxon>
    </lineage>
</organism>
<gene>
    <name evidence="2" type="ORF">ERW53_19720</name>
    <name evidence="1" type="ORF">ERW57_18750</name>
</gene>
<evidence type="ECO:0000313" key="4">
    <source>
        <dbReference type="Proteomes" id="UP000294166"/>
    </source>
</evidence>
<dbReference type="RefSeq" id="WP_130049380.1">
    <property type="nucleotide sequence ID" value="NZ_SEZK01000071.1"/>
</dbReference>
<name>A0A4Q5KL64_9GAMM</name>
<dbReference type="EMBL" id="SEZK01000071">
    <property type="protein sequence ID" value="RYU47100.1"/>
    <property type="molecule type" value="Genomic_DNA"/>
</dbReference>
<evidence type="ECO:0000313" key="1">
    <source>
        <dbReference type="EMBL" id="RYU47100.1"/>
    </source>
</evidence>
<reference evidence="3 4" key="1">
    <citation type="submission" date="2019-02" db="EMBL/GenBank/DDBJ databases">
        <title>Genome sequences of Aliivibrio finisterrensis strains from farmed Atlantic salmon.</title>
        <authorList>
            <person name="Bowman J.P."/>
        </authorList>
    </citation>
    <scope>NUCLEOTIDE SEQUENCE [LARGE SCALE GENOMIC DNA]</scope>
    <source>
        <strain evidence="2 4">A21</strain>
        <strain evidence="1 3">A46</strain>
    </source>
</reference>
<dbReference type="EMBL" id="SEZN01000060">
    <property type="protein sequence ID" value="RYU59883.1"/>
    <property type="molecule type" value="Genomic_DNA"/>
</dbReference>
<dbReference type="Proteomes" id="UP000294166">
    <property type="component" value="Unassembled WGS sequence"/>
</dbReference>
<sequence>MSNHKLTISGKNISIDEYVTPEFARKIIALLYSDSSSIIDNPQNIQTPQSDTKKTAPLAEKEDVNTIFTQFCKSHDVRRYCEIVLAVGIYLSEQGKEYFTIKDYRNFFEQLKGLKATNAPANIRWALDINWIADAGDNKYKVTAAGRRVLKEKFPDSVRGSTRGKPKR</sequence>
<evidence type="ECO:0000313" key="3">
    <source>
        <dbReference type="Proteomes" id="UP000294063"/>
    </source>
</evidence>
<dbReference type="Proteomes" id="UP000294063">
    <property type="component" value="Unassembled WGS sequence"/>
</dbReference>
<evidence type="ECO:0000313" key="2">
    <source>
        <dbReference type="EMBL" id="RYU59883.1"/>
    </source>
</evidence>
<dbReference type="AlphaFoldDB" id="A0A4Q5KL64"/>